<organism evidence="3 4">
    <name type="scientific">Biomphalaria pfeifferi</name>
    <name type="common">Bloodfluke planorb</name>
    <name type="synonym">Freshwater snail</name>
    <dbReference type="NCBI Taxonomy" id="112525"/>
    <lineage>
        <taxon>Eukaryota</taxon>
        <taxon>Metazoa</taxon>
        <taxon>Spiralia</taxon>
        <taxon>Lophotrochozoa</taxon>
        <taxon>Mollusca</taxon>
        <taxon>Gastropoda</taxon>
        <taxon>Heterobranchia</taxon>
        <taxon>Euthyneura</taxon>
        <taxon>Panpulmonata</taxon>
        <taxon>Hygrophila</taxon>
        <taxon>Lymnaeoidea</taxon>
        <taxon>Planorbidae</taxon>
        <taxon>Biomphalaria</taxon>
    </lineage>
</organism>
<evidence type="ECO:0000259" key="2">
    <source>
        <dbReference type="Pfam" id="PF00685"/>
    </source>
</evidence>
<comment type="caution">
    <text evidence="3">The sequence shown here is derived from an EMBL/GenBank/DDBJ whole genome shotgun (WGS) entry which is preliminary data.</text>
</comment>
<keyword evidence="4" id="KW-1185">Reference proteome</keyword>
<dbReference type="PANTHER" id="PTHR15723">
    <property type="entry name" value="CARBOHYDRATE SULFOTRANSFERASE 15"/>
    <property type="match status" value="1"/>
</dbReference>
<feature type="domain" description="Sulfotransferase" evidence="2">
    <location>
        <begin position="212"/>
        <end position="470"/>
    </location>
</feature>
<protein>
    <submittedName>
        <fullName evidence="3">Carbohydrate sulfotransferase 15</fullName>
    </submittedName>
</protein>
<sequence>MTFGLNNTKWLLKSPVPVWRIGLRPFILFCLLAFTATAVLFALTTQNWWGATVNLITDPSYRSSNLPASMTRGKQHDRGMFHGQGTIFVPTQETDVWKDIVLKSSSLYMSEVPAGPHGNESFGKRGHGVVPVTCDPSAQVSETLRMKPLDFLKEFKNPCWREPLKEPIEELYSHNSYALASPSYHNAFNKILDQWKLIKPDPKYRLRCLPYFFLAGQPKSGSTDFYKRLIAHPDIVAPPSKESHWWAKNRYGMFLNFTQPIPFSDYVDLYDGVALKIQQAGISTNGSITYPKITGDGSVSTLWYNDDWWKNPENCGMTVPRFTNAHHVYAVIPQARIIIILRNPIDRLYSDFLYFQRSDKSPEDFHQAAENGIQLLNECIDRFGMRACIYNSSVAGKSRVRLRVGLYYQYLQEWLTLFPRSQVAVVRLEDYSAKPLSTVRQVHTFLQLRQLSDVEDDRVLAQPKHNTRRTSDRKLGGMLDKTRELLHSFYHPHNLDLAQLLHDDRFLWLEYGAQRNNSGD</sequence>
<feature type="transmembrane region" description="Helical" evidence="1">
    <location>
        <begin position="21"/>
        <end position="43"/>
    </location>
</feature>
<dbReference type="GO" id="GO:0050659">
    <property type="term" value="F:N-acetylgalactosamine 4-sulfate 6-O-sulfotransferase activity"/>
    <property type="evidence" value="ECO:0007669"/>
    <property type="project" value="TreeGrafter"/>
</dbReference>
<dbReference type="InterPro" id="IPR052654">
    <property type="entry name" value="CS_Sulfotransferase"/>
</dbReference>
<dbReference type="InterPro" id="IPR000863">
    <property type="entry name" value="Sulfotransferase_dom"/>
</dbReference>
<dbReference type="Pfam" id="PF00685">
    <property type="entry name" value="Sulfotransfer_1"/>
    <property type="match status" value="1"/>
</dbReference>
<keyword evidence="1" id="KW-0812">Transmembrane</keyword>
<keyword evidence="1" id="KW-0472">Membrane</keyword>
<dbReference type="AlphaFoldDB" id="A0AAD8FEE1"/>
<dbReference type="GO" id="GO:0019319">
    <property type="term" value="P:hexose biosynthetic process"/>
    <property type="evidence" value="ECO:0007669"/>
    <property type="project" value="TreeGrafter"/>
</dbReference>
<name>A0AAD8FEE1_BIOPF</name>
<dbReference type="InterPro" id="IPR027417">
    <property type="entry name" value="P-loop_NTPase"/>
</dbReference>
<evidence type="ECO:0000313" key="4">
    <source>
        <dbReference type="Proteomes" id="UP001233172"/>
    </source>
</evidence>
<dbReference type="PANTHER" id="PTHR15723:SF0">
    <property type="entry name" value="CARBOHYDRATE SULFOTRANSFERASE 15"/>
    <property type="match status" value="1"/>
</dbReference>
<dbReference type="SUPFAM" id="SSF52540">
    <property type="entry name" value="P-loop containing nucleoside triphosphate hydrolases"/>
    <property type="match status" value="1"/>
</dbReference>
<accession>A0AAD8FEE1</accession>
<dbReference type="Gene3D" id="3.40.50.300">
    <property type="entry name" value="P-loop containing nucleotide triphosphate hydrolases"/>
    <property type="match status" value="1"/>
</dbReference>
<reference evidence="3" key="1">
    <citation type="journal article" date="2023" name="PLoS Negl. Trop. Dis.">
        <title>A genome sequence for Biomphalaria pfeifferi, the major vector snail for the human-infecting parasite Schistosoma mansoni.</title>
        <authorList>
            <person name="Bu L."/>
            <person name="Lu L."/>
            <person name="Laidemitt M.R."/>
            <person name="Zhang S.M."/>
            <person name="Mutuku M."/>
            <person name="Mkoji G."/>
            <person name="Steinauer M."/>
            <person name="Loker E.S."/>
        </authorList>
    </citation>
    <scope>NUCLEOTIDE SEQUENCE</scope>
    <source>
        <strain evidence="3">KasaAsao</strain>
    </source>
</reference>
<gene>
    <name evidence="3" type="ORF">Bpfe_010341</name>
</gene>
<reference evidence="3" key="2">
    <citation type="submission" date="2023-04" db="EMBL/GenBank/DDBJ databases">
        <authorList>
            <person name="Bu L."/>
            <person name="Lu L."/>
            <person name="Laidemitt M.R."/>
            <person name="Zhang S.M."/>
            <person name="Mutuku M."/>
            <person name="Mkoji G."/>
            <person name="Steinauer M."/>
            <person name="Loker E.S."/>
        </authorList>
    </citation>
    <scope>NUCLEOTIDE SEQUENCE</scope>
    <source>
        <strain evidence="3">KasaAsao</strain>
        <tissue evidence="3">Whole Snail</tissue>
    </source>
</reference>
<keyword evidence="1" id="KW-1133">Transmembrane helix</keyword>
<proteinExistence type="predicted"/>
<evidence type="ECO:0000313" key="3">
    <source>
        <dbReference type="EMBL" id="KAK0060154.1"/>
    </source>
</evidence>
<evidence type="ECO:0000256" key="1">
    <source>
        <dbReference type="SAM" id="Phobius"/>
    </source>
</evidence>
<dbReference type="Proteomes" id="UP001233172">
    <property type="component" value="Unassembled WGS sequence"/>
</dbReference>
<dbReference type="EMBL" id="JASAOG010000037">
    <property type="protein sequence ID" value="KAK0060154.1"/>
    <property type="molecule type" value="Genomic_DNA"/>
</dbReference>